<evidence type="ECO:0000256" key="7">
    <source>
        <dbReference type="SAM" id="MobiDB-lite"/>
    </source>
</evidence>
<evidence type="ECO:0000256" key="1">
    <source>
        <dbReference type="ARBA" id="ARBA00000213"/>
    </source>
</evidence>
<comment type="catalytic activity">
    <reaction evidence="1">
        <text>ATP-independent breakage of single-stranded DNA, followed by passage and rejoining.</text>
        <dbReference type="EC" id="5.6.2.1"/>
    </reaction>
</comment>
<keyword evidence="5" id="KW-0238">DNA-binding</keyword>
<dbReference type="InterPro" id="IPR035447">
    <property type="entry name" value="DNA_topo_I_N_sf"/>
</dbReference>
<evidence type="ECO:0000259" key="8">
    <source>
        <dbReference type="Pfam" id="PF01028"/>
    </source>
</evidence>
<dbReference type="InterPro" id="IPR049331">
    <property type="entry name" value="Top1B_N_bact"/>
</dbReference>
<protein>
    <recommendedName>
        <fullName evidence="3">DNA topoisomerase</fullName>
        <ecNumber evidence="3">5.6.2.1</ecNumber>
    </recommendedName>
</protein>
<dbReference type="GO" id="GO:0003917">
    <property type="term" value="F:DNA topoisomerase type I (single strand cut, ATP-independent) activity"/>
    <property type="evidence" value="ECO:0007669"/>
    <property type="project" value="UniProtKB-EC"/>
</dbReference>
<evidence type="ECO:0000313" key="10">
    <source>
        <dbReference type="EMBL" id="NYD73879.1"/>
    </source>
</evidence>
<dbReference type="Gene3D" id="3.90.15.10">
    <property type="entry name" value="Topoisomerase I, Chain A, domain 3"/>
    <property type="match status" value="1"/>
</dbReference>
<evidence type="ECO:0000256" key="6">
    <source>
        <dbReference type="ARBA" id="ARBA00023235"/>
    </source>
</evidence>
<dbReference type="SUPFAM" id="SSF55869">
    <property type="entry name" value="DNA topoisomerase I domain"/>
    <property type="match status" value="1"/>
</dbReference>
<keyword evidence="6 10" id="KW-0413">Isomerase</keyword>
<comment type="caution">
    <text evidence="10">The sequence shown here is derived from an EMBL/GenBank/DDBJ whole genome shotgun (WGS) entry which is preliminary data.</text>
</comment>
<evidence type="ECO:0000256" key="5">
    <source>
        <dbReference type="ARBA" id="ARBA00023125"/>
    </source>
</evidence>
<dbReference type="SUPFAM" id="SSF56349">
    <property type="entry name" value="DNA breaking-rejoining enzymes"/>
    <property type="match status" value="1"/>
</dbReference>
<dbReference type="PROSITE" id="PS52038">
    <property type="entry name" value="TOPO_IB_2"/>
    <property type="match status" value="1"/>
</dbReference>
<dbReference type="GO" id="GO:0003677">
    <property type="term" value="F:DNA binding"/>
    <property type="evidence" value="ECO:0007669"/>
    <property type="project" value="UniProtKB-KW"/>
</dbReference>
<evidence type="ECO:0000256" key="4">
    <source>
        <dbReference type="ARBA" id="ARBA00023029"/>
    </source>
</evidence>
<dbReference type="RefSeq" id="WP_089909928.1">
    <property type="nucleotide sequence ID" value="NZ_BAAAPX010000001.1"/>
</dbReference>
<dbReference type="AlphaFoldDB" id="A0A852SXQ2"/>
<dbReference type="Pfam" id="PF21338">
    <property type="entry name" value="Top1B_N_bact"/>
    <property type="match status" value="1"/>
</dbReference>
<sequence>MTRLKRSNPSGPGYHRRMTDSGPVYEDEAGNTIVDERELERIRSLVLPPAWQDVWISPDARGHIQAVGTDQAGRRQYRYHDSWRLHQDRVKFERAALLAETLPSARRKVTMDLREEGFGRDRILAAAFRIIDLGSVRIGSEEYLHANGSRGLTTLLCRHARIEDDDITLTFPAKSAQKWTSTITDADLAELLRQVQALRGQRSRLLSWKDGTWHSIRPASLNEYIRRQTRGEFTAKDFRTLHGTIVAAEALAELGVAGSDSQRKKRISAAVNEAAAALGNTPAIARNSYIDPRIFDRYRSGEVIDTSGGRTPEPALLDLLSTS</sequence>
<dbReference type="PRINTS" id="PR00416">
    <property type="entry name" value="EUTPISMRASEI"/>
</dbReference>
<reference evidence="10 11" key="1">
    <citation type="submission" date="2020-07" db="EMBL/GenBank/DDBJ databases">
        <title>Sequencing the genomes of 1000 actinobacteria strains.</title>
        <authorList>
            <person name="Klenk H.-P."/>
        </authorList>
    </citation>
    <scope>NUCLEOTIDE SEQUENCE [LARGE SCALE GENOMIC DNA]</scope>
    <source>
        <strain evidence="10 11">DSM 23871</strain>
    </source>
</reference>
<feature type="domain" description="DNA topoisomerase I catalytic core eukaryotic-type" evidence="8">
    <location>
        <begin position="83"/>
        <end position="287"/>
    </location>
</feature>
<name>A0A852SXQ2_9MICO</name>
<dbReference type="InterPro" id="IPR001631">
    <property type="entry name" value="TopoI"/>
</dbReference>
<accession>A0A852SXQ2</accession>
<dbReference type="EMBL" id="JACCBJ010000001">
    <property type="protein sequence ID" value="NYD73879.1"/>
    <property type="molecule type" value="Genomic_DNA"/>
</dbReference>
<organism evidence="10 11">
    <name type="scientific">Leifsonia soli</name>
    <dbReference type="NCBI Taxonomy" id="582665"/>
    <lineage>
        <taxon>Bacteria</taxon>
        <taxon>Bacillati</taxon>
        <taxon>Actinomycetota</taxon>
        <taxon>Actinomycetes</taxon>
        <taxon>Micrococcales</taxon>
        <taxon>Microbacteriaceae</taxon>
        <taxon>Leifsonia</taxon>
    </lineage>
</organism>
<evidence type="ECO:0000256" key="2">
    <source>
        <dbReference type="ARBA" id="ARBA00006645"/>
    </source>
</evidence>
<evidence type="ECO:0000259" key="9">
    <source>
        <dbReference type="Pfam" id="PF21338"/>
    </source>
</evidence>
<feature type="domain" description="DNA topoisomerase IB N-terminal" evidence="9">
    <location>
        <begin position="25"/>
        <end position="70"/>
    </location>
</feature>
<dbReference type="Pfam" id="PF01028">
    <property type="entry name" value="Topoisom_I"/>
    <property type="match status" value="1"/>
</dbReference>
<feature type="region of interest" description="Disordered" evidence="7">
    <location>
        <begin position="1"/>
        <end position="27"/>
    </location>
</feature>
<dbReference type="Gene3D" id="1.10.132.120">
    <property type="match status" value="1"/>
</dbReference>
<dbReference type="InterPro" id="IPR011010">
    <property type="entry name" value="DNA_brk_join_enz"/>
</dbReference>
<evidence type="ECO:0000256" key="3">
    <source>
        <dbReference type="ARBA" id="ARBA00012891"/>
    </source>
</evidence>
<evidence type="ECO:0000313" key="11">
    <source>
        <dbReference type="Proteomes" id="UP000589620"/>
    </source>
</evidence>
<dbReference type="Gene3D" id="3.30.66.10">
    <property type="entry name" value="DNA topoisomerase I domain"/>
    <property type="match status" value="1"/>
</dbReference>
<dbReference type="GO" id="GO:0006265">
    <property type="term" value="P:DNA topological change"/>
    <property type="evidence" value="ECO:0007669"/>
    <property type="project" value="InterPro"/>
</dbReference>
<dbReference type="Proteomes" id="UP000589620">
    <property type="component" value="Unassembled WGS sequence"/>
</dbReference>
<keyword evidence="4" id="KW-0799">Topoisomerase</keyword>
<dbReference type="InterPro" id="IPR014711">
    <property type="entry name" value="TopoI_cat_a-hlx-sub_euk"/>
</dbReference>
<gene>
    <name evidence="10" type="ORF">BJ963_001398</name>
</gene>
<dbReference type="EC" id="5.6.2.1" evidence="3"/>
<proteinExistence type="inferred from homology"/>
<keyword evidence="11" id="KW-1185">Reference proteome</keyword>
<dbReference type="InterPro" id="IPR013500">
    <property type="entry name" value="TopoI_cat_euk"/>
</dbReference>
<comment type="similarity">
    <text evidence="2">Belongs to the type IB topoisomerase family.</text>
</comment>